<feature type="transmembrane region" description="Helical" evidence="1">
    <location>
        <begin position="48"/>
        <end position="68"/>
    </location>
</feature>
<proteinExistence type="predicted"/>
<reference evidence="3" key="1">
    <citation type="journal article" date="2019" name="Int. J. Syst. Evol. Microbiol.">
        <title>The Global Catalogue of Microorganisms (GCM) 10K type strain sequencing project: providing services to taxonomists for standard genome sequencing and annotation.</title>
        <authorList>
            <consortium name="The Broad Institute Genomics Platform"/>
            <consortium name="The Broad Institute Genome Sequencing Center for Infectious Disease"/>
            <person name="Wu L."/>
            <person name="Ma J."/>
        </authorList>
    </citation>
    <scope>NUCLEOTIDE SEQUENCE [LARGE SCALE GENOMIC DNA]</scope>
    <source>
        <strain evidence="3">JCM 14162</strain>
    </source>
</reference>
<feature type="transmembrane region" description="Helical" evidence="1">
    <location>
        <begin position="12"/>
        <end position="36"/>
    </location>
</feature>
<protein>
    <recommendedName>
        <fullName evidence="4">MatE protein</fullName>
    </recommendedName>
</protein>
<evidence type="ECO:0000313" key="2">
    <source>
        <dbReference type="EMBL" id="GAA0471235.1"/>
    </source>
</evidence>
<evidence type="ECO:0000256" key="1">
    <source>
        <dbReference type="SAM" id="Phobius"/>
    </source>
</evidence>
<evidence type="ECO:0000313" key="3">
    <source>
        <dbReference type="Proteomes" id="UP001500713"/>
    </source>
</evidence>
<keyword evidence="3" id="KW-1185">Reference proteome</keyword>
<feature type="transmembrane region" description="Helical" evidence="1">
    <location>
        <begin position="74"/>
        <end position="95"/>
    </location>
</feature>
<accession>A0ABP3K6U2</accession>
<feature type="transmembrane region" description="Helical" evidence="1">
    <location>
        <begin position="102"/>
        <end position="123"/>
    </location>
</feature>
<evidence type="ECO:0008006" key="4">
    <source>
        <dbReference type="Google" id="ProtNLM"/>
    </source>
</evidence>
<keyword evidence="1" id="KW-1133">Transmembrane helix</keyword>
<dbReference type="RefSeq" id="WP_229956423.1">
    <property type="nucleotide sequence ID" value="NZ_BAAAEM010000002.1"/>
</dbReference>
<organism evidence="2 3">
    <name type="scientific">Parasphingorhabdus litoris</name>
    <dbReference type="NCBI Taxonomy" id="394733"/>
    <lineage>
        <taxon>Bacteria</taxon>
        <taxon>Pseudomonadati</taxon>
        <taxon>Pseudomonadota</taxon>
        <taxon>Alphaproteobacteria</taxon>
        <taxon>Sphingomonadales</taxon>
        <taxon>Sphingomonadaceae</taxon>
        <taxon>Parasphingorhabdus</taxon>
    </lineage>
</organism>
<name>A0ABP3K6U2_9SPHN</name>
<gene>
    <name evidence="2" type="ORF">GCM10009096_10230</name>
</gene>
<comment type="caution">
    <text evidence="2">The sequence shown here is derived from an EMBL/GenBank/DDBJ whole genome shotgun (WGS) entry which is preliminary data.</text>
</comment>
<keyword evidence="1" id="KW-0812">Transmembrane</keyword>
<keyword evidence="1" id="KW-0472">Membrane</keyword>
<dbReference type="Proteomes" id="UP001500713">
    <property type="component" value="Unassembled WGS sequence"/>
</dbReference>
<dbReference type="EMBL" id="BAAAEM010000002">
    <property type="protein sequence ID" value="GAA0471235.1"/>
    <property type="molecule type" value="Genomic_DNA"/>
</dbReference>
<sequence>MLTGAGLLRLAYVANILILVPICWNMFLGSGVASVFEGKVAESAGLRLLVGSLWLAILVGSAAGLLAPRFFAPIVLIQIFYKAMWLLMFIMPLVISGKSDQVPWGISTTFIVIVASYPFLFWFSGVWRSNL</sequence>